<dbReference type="InterPro" id="IPR025886">
    <property type="entry name" value="PP2-like"/>
</dbReference>
<dbReference type="PROSITE" id="PS50181">
    <property type="entry name" value="FBOX"/>
    <property type="match status" value="1"/>
</dbReference>
<accession>A0A8T0MXS8</accession>
<evidence type="ECO:0000313" key="2">
    <source>
        <dbReference type="EMBL" id="KAG2539834.1"/>
    </source>
</evidence>
<dbReference type="PANTHER" id="PTHR31960">
    <property type="entry name" value="F-BOX PROTEIN PP2-A15"/>
    <property type="match status" value="1"/>
</dbReference>
<protein>
    <recommendedName>
        <fullName evidence="1">F-box domain-containing protein</fullName>
    </recommendedName>
</protein>
<evidence type="ECO:0000259" key="1">
    <source>
        <dbReference type="PROSITE" id="PS50181"/>
    </source>
</evidence>
<dbReference type="AlphaFoldDB" id="A0A8T0MXS8"/>
<organism evidence="2 3">
    <name type="scientific">Panicum virgatum</name>
    <name type="common">Blackwell switchgrass</name>
    <dbReference type="NCBI Taxonomy" id="38727"/>
    <lineage>
        <taxon>Eukaryota</taxon>
        <taxon>Viridiplantae</taxon>
        <taxon>Streptophyta</taxon>
        <taxon>Embryophyta</taxon>
        <taxon>Tracheophyta</taxon>
        <taxon>Spermatophyta</taxon>
        <taxon>Magnoliopsida</taxon>
        <taxon>Liliopsida</taxon>
        <taxon>Poales</taxon>
        <taxon>Poaceae</taxon>
        <taxon>PACMAD clade</taxon>
        <taxon>Panicoideae</taxon>
        <taxon>Panicodae</taxon>
        <taxon>Paniceae</taxon>
        <taxon>Panicinae</taxon>
        <taxon>Panicum</taxon>
        <taxon>Panicum sect. Hiantes</taxon>
    </lineage>
</organism>
<comment type="caution">
    <text evidence="2">The sequence shown here is derived from an EMBL/GenBank/DDBJ whole genome shotgun (WGS) entry which is preliminary data.</text>
</comment>
<proteinExistence type="predicted"/>
<name>A0A8T0MXS8_PANVG</name>
<gene>
    <name evidence="2" type="ORF">PVAP13_9NG498356</name>
</gene>
<dbReference type="Proteomes" id="UP000823388">
    <property type="component" value="Chromosome 9N"/>
</dbReference>
<dbReference type="EMBL" id="CM029054">
    <property type="protein sequence ID" value="KAG2539834.1"/>
    <property type="molecule type" value="Genomic_DNA"/>
</dbReference>
<sequence>MGAWVSGLLGGADSAAAAAAGPAAVGLGDLPELCAAQVLLRLDPPEICRLARLNHAFRGAAGADFVWEAKLPENYRYLMEFVGTGEEGRRRRRRAGKKEIYARLSKPVPFGDGQKEFWLDKIKGMICMALSSKALVITGIDDRRYWQHMPTSESRFQTVAYLQQIWWFEVVGEFYKRFGRRHCSSEHVHGWNKKPVRFQLSTSDGQQALSQCYLEEPGSWVLYHAGDFVASKPDQPMKLKFSMAQIDCTHTKGGLCVDSVLIYPKGKGFQHGRVVRSQR</sequence>
<dbReference type="SUPFAM" id="SSF81383">
    <property type="entry name" value="F-box domain"/>
    <property type="match status" value="1"/>
</dbReference>
<keyword evidence="3" id="KW-1185">Reference proteome</keyword>
<dbReference type="PANTHER" id="PTHR31960:SF22">
    <property type="entry name" value="F-BOX PROTEIN PP2-A12"/>
    <property type="match status" value="1"/>
</dbReference>
<dbReference type="InterPro" id="IPR001810">
    <property type="entry name" value="F-box_dom"/>
</dbReference>
<feature type="domain" description="F-box" evidence="1">
    <location>
        <begin position="24"/>
        <end position="70"/>
    </location>
</feature>
<dbReference type="Pfam" id="PF14299">
    <property type="entry name" value="PP2"/>
    <property type="match status" value="1"/>
</dbReference>
<dbReference type="CDD" id="cd22162">
    <property type="entry name" value="F-box_AtSKIP3-like"/>
    <property type="match status" value="1"/>
</dbReference>
<evidence type="ECO:0000313" key="3">
    <source>
        <dbReference type="Proteomes" id="UP000823388"/>
    </source>
</evidence>
<reference evidence="2" key="1">
    <citation type="submission" date="2020-05" db="EMBL/GenBank/DDBJ databases">
        <title>WGS assembly of Panicum virgatum.</title>
        <authorList>
            <person name="Lovell J.T."/>
            <person name="Jenkins J."/>
            <person name="Shu S."/>
            <person name="Juenger T.E."/>
            <person name="Schmutz J."/>
        </authorList>
    </citation>
    <scope>NUCLEOTIDE SEQUENCE</scope>
    <source>
        <strain evidence="2">AP13</strain>
    </source>
</reference>
<dbReference type="InterPro" id="IPR036047">
    <property type="entry name" value="F-box-like_dom_sf"/>
</dbReference>